<reference evidence="3" key="1">
    <citation type="journal article" date="2010" name="Genome Res.">
        <title>Population genomic sequencing of Coccidioides fungi reveals recent hybridization and transposon control.</title>
        <authorList>
            <person name="Neafsey D.E."/>
            <person name="Barker B.M."/>
            <person name="Sharpton T.J."/>
            <person name="Stajich J.E."/>
            <person name="Park D.J."/>
            <person name="Whiston E."/>
            <person name="Hung C.-Y."/>
            <person name="McMahan C."/>
            <person name="White J."/>
            <person name="Sykes S."/>
            <person name="Heiman D."/>
            <person name="Young S."/>
            <person name="Zeng Q."/>
            <person name="Abouelleil A."/>
            <person name="Aftuck L."/>
            <person name="Bessette D."/>
            <person name="Brown A."/>
            <person name="FitzGerald M."/>
            <person name="Lui A."/>
            <person name="Macdonald J.P."/>
            <person name="Priest M."/>
            <person name="Orbach M.J."/>
            <person name="Galgiani J.N."/>
            <person name="Kirkland T.N."/>
            <person name="Cole G.T."/>
            <person name="Birren B.W."/>
            <person name="Henn M.R."/>
            <person name="Taylor J.W."/>
            <person name="Rounsley S.D."/>
        </authorList>
    </citation>
    <scope>NUCLEOTIDE SEQUENCE [LARGE SCALE GENOMIC DNA]</scope>
    <source>
        <strain evidence="3">RMSCC 2394</strain>
    </source>
</reference>
<evidence type="ECO:0000256" key="1">
    <source>
        <dbReference type="SAM" id="MobiDB-lite"/>
    </source>
</evidence>
<gene>
    <name evidence="2" type="ORF">CIRG_01199</name>
</gene>
<evidence type="ECO:0000313" key="2">
    <source>
        <dbReference type="EMBL" id="KMP01059.1"/>
    </source>
</evidence>
<proteinExistence type="predicted"/>
<dbReference type="AlphaFoldDB" id="A0A0J6Y261"/>
<dbReference type="EMBL" id="DS028093">
    <property type="protein sequence ID" value="KMP01059.1"/>
    <property type="molecule type" value="Genomic_DNA"/>
</dbReference>
<accession>A0A0J6Y261</accession>
<feature type="compositionally biased region" description="Basic residues" evidence="1">
    <location>
        <begin position="53"/>
        <end position="64"/>
    </location>
</feature>
<dbReference type="Proteomes" id="UP000054565">
    <property type="component" value="Unassembled WGS sequence"/>
</dbReference>
<organism evidence="2 3">
    <name type="scientific">Coccidioides immitis RMSCC 2394</name>
    <dbReference type="NCBI Taxonomy" id="404692"/>
    <lineage>
        <taxon>Eukaryota</taxon>
        <taxon>Fungi</taxon>
        <taxon>Dikarya</taxon>
        <taxon>Ascomycota</taxon>
        <taxon>Pezizomycotina</taxon>
        <taxon>Eurotiomycetes</taxon>
        <taxon>Eurotiomycetidae</taxon>
        <taxon>Onygenales</taxon>
        <taxon>Onygenaceae</taxon>
        <taxon>Coccidioides</taxon>
    </lineage>
</organism>
<sequence length="64" mass="6902">MRVVAWPPVLLVSGAGFWGATAPELRLGRRSLAFLGSFLAPAARSNAASRGPHGLKPRYRHHPD</sequence>
<evidence type="ECO:0000313" key="3">
    <source>
        <dbReference type="Proteomes" id="UP000054565"/>
    </source>
</evidence>
<feature type="region of interest" description="Disordered" evidence="1">
    <location>
        <begin position="44"/>
        <end position="64"/>
    </location>
</feature>
<name>A0A0J6Y261_COCIT</name>
<protein>
    <submittedName>
        <fullName evidence="2">Uncharacterized protein</fullName>
    </submittedName>
</protein>